<evidence type="ECO:0000256" key="8">
    <source>
        <dbReference type="ARBA" id="ARBA00023209"/>
    </source>
</evidence>
<evidence type="ECO:0000256" key="1">
    <source>
        <dbReference type="ARBA" id="ARBA00004141"/>
    </source>
</evidence>
<evidence type="ECO:0000256" key="6">
    <source>
        <dbReference type="ARBA" id="ARBA00023098"/>
    </source>
</evidence>
<comment type="subcellular location">
    <subcellularLocation>
        <location evidence="1">Membrane</location>
        <topology evidence="1">Multi-pass membrane protein</topology>
    </subcellularLocation>
</comment>
<protein>
    <submittedName>
        <fullName evidence="11">Uncharacterized protein</fullName>
    </submittedName>
</protein>
<comment type="similarity">
    <text evidence="10">Belongs to the CDP-alcohol phosphatidyltransferase class-I family.</text>
</comment>
<dbReference type="InterPro" id="IPR000462">
    <property type="entry name" value="CDP-OH_P_trans"/>
</dbReference>
<dbReference type="GO" id="GO:0016020">
    <property type="term" value="C:membrane"/>
    <property type="evidence" value="ECO:0007669"/>
    <property type="project" value="UniProtKB-SubCell"/>
</dbReference>
<dbReference type="EMBL" id="BLQM01000456">
    <property type="protein sequence ID" value="GMH90772.1"/>
    <property type="molecule type" value="Genomic_DNA"/>
</dbReference>
<evidence type="ECO:0000256" key="7">
    <source>
        <dbReference type="ARBA" id="ARBA00023136"/>
    </source>
</evidence>
<dbReference type="Proteomes" id="UP001162640">
    <property type="component" value="Unassembled WGS sequence"/>
</dbReference>
<dbReference type="InterPro" id="IPR043130">
    <property type="entry name" value="CDP-OH_PTrfase_TM_dom"/>
</dbReference>
<dbReference type="Gene3D" id="1.20.120.1760">
    <property type="match status" value="1"/>
</dbReference>
<dbReference type="Pfam" id="PF01066">
    <property type="entry name" value="CDP-OH_P_transf"/>
    <property type="match status" value="1"/>
</dbReference>
<reference evidence="12" key="1">
    <citation type="journal article" date="2023" name="Commun. Biol.">
        <title>Genome analysis of Parmales, the sister group of diatoms, reveals the evolutionary specialization of diatoms from phago-mixotrophs to photoautotrophs.</title>
        <authorList>
            <person name="Ban H."/>
            <person name="Sato S."/>
            <person name="Yoshikawa S."/>
            <person name="Yamada K."/>
            <person name="Nakamura Y."/>
            <person name="Ichinomiya M."/>
            <person name="Sato N."/>
            <person name="Blanc-Mathieu R."/>
            <person name="Endo H."/>
            <person name="Kuwata A."/>
            <person name="Ogata H."/>
        </authorList>
    </citation>
    <scope>NUCLEOTIDE SEQUENCE [LARGE SCALE GENOMIC DNA]</scope>
</reference>
<keyword evidence="3 10" id="KW-0808">Transferase</keyword>
<dbReference type="GO" id="GO:0016780">
    <property type="term" value="F:phosphotransferase activity, for other substituted phosphate groups"/>
    <property type="evidence" value="ECO:0007669"/>
    <property type="project" value="InterPro"/>
</dbReference>
<evidence type="ECO:0000313" key="11">
    <source>
        <dbReference type="EMBL" id="GMH90772.1"/>
    </source>
</evidence>
<proteinExistence type="inferred from homology"/>
<dbReference type="PROSITE" id="PS00379">
    <property type="entry name" value="CDP_ALCOHOL_P_TRANSF"/>
    <property type="match status" value="1"/>
</dbReference>
<dbReference type="GO" id="GO:0005739">
    <property type="term" value="C:mitochondrion"/>
    <property type="evidence" value="ECO:0007669"/>
    <property type="project" value="TreeGrafter"/>
</dbReference>
<organism evidence="11 12">
    <name type="scientific">Triparma laevis f. inornata</name>
    <dbReference type="NCBI Taxonomy" id="1714386"/>
    <lineage>
        <taxon>Eukaryota</taxon>
        <taxon>Sar</taxon>
        <taxon>Stramenopiles</taxon>
        <taxon>Ochrophyta</taxon>
        <taxon>Bolidophyceae</taxon>
        <taxon>Parmales</taxon>
        <taxon>Triparmaceae</taxon>
        <taxon>Triparma</taxon>
    </lineage>
</organism>
<evidence type="ECO:0000256" key="4">
    <source>
        <dbReference type="ARBA" id="ARBA00022692"/>
    </source>
</evidence>
<name>A0A9W7BND0_9STRA</name>
<evidence type="ECO:0000313" key="12">
    <source>
        <dbReference type="Proteomes" id="UP001162640"/>
    </source>
</evidence>
<comment type="caution">
    <text evidence="11">The sequence shown here is derived from an EMBL/GenBank/DDBJ whole genome shotgun (WGS) entry which is preliminary data.</text>
</comment>
<dbReference type="PANTHER" id="PTHR14269">
    <property type="entry name" value="CDP-DIACYLGLYCEROL--GLYCEROL-3-PHOSPHATE 3-PHOSPHATIDYLTRANSFERASE-RELATED"/>
    <property type="match status" value="1"/>
</dbReference>
<keyword evidence="2" id="KW-0444">Lipid biosynthesis</keyword>
<evidence type="ECO:0000256" key="3">
    <source>
        <dbReference type="ARBA" id="ARBA00022679"/>
    </source>
</evidence>
<dbReference type="PANTHER" id="PTHR14269:SF11">
    <property type="entry name" value="CDP-DIACYLGLYCEROL--GLYCEROL-3-PHOSPHATE 3-PHOSPHATIDYLTRANSFERASE"/>
    <property type="match status" value="1"/>
</dbReference>
<evidence type="ECO:0000256" key="2">
    <source>
        <dbReference type="ARBA" id="ARBA00022516"/>
    </source>
</evidence>
<keyword evidence="5" id="KW-1133">Transmembrane helix</keyword>
<sequence>MLTLTRLCVTPYISYLLAVGPTTPHIPFTLGTLSTYETNLGLWLTFLPTTDYLDGAIARQFNMKTDLGSFLDPLADKFLVTCLTISVLANGTCDHFLYPEICSLWIMRDVGLLGMGMVIMGGGKTSIMNVIDSKEATGTIEKKVQVKPSLLSKANTIVQMTTLGFACGCIGMGWDTGYPEWMETAAWAGGVLSVPTCVGSAYGYVNGRSVEGIH</sequence>
<dbReference type="GO" id="GO:0046474">
    <property type="term" value="P:glycerophospholipid biosynthetic process"/>
    <property type="evidence" value="ECO:0007669"/>
    <property type="project" value="TreeGrafter"/>
</dbReference>
<accession>A0A9W7BND0</accession>
<keyword evidence="7" id="KW-0472">Membrane</keyword>
<evidence type="ECO:0000256" key="9">
    <source>
        <dbReference type="ARBA" id="ARBA00023264"/>
    </source>
</evidence>
<keyword evidence="8" id="KW-0594">Phospholipid biosynthesis</keyword>
<dbReference type="AlphaFoldDB" id="A0A9W7BND0"/>
<dbReference type="InterPro" id="IPR050324">
    <property type="entry name" value="CDP-alcohol_PTase-I"/>
</dbReference>
<evidence type="ECO:0000256" key="5">
    <source>
        <dbReference type="ARBA" id="ARBA00022989"/>
    </source>
</evidence>
<keyword evidence="4" id="KW-0812">Transmembrane</keyword>
<dbReference type="InterPro" id="IPR048254">
    <property type="entry name" value="CDP_ALCOHOL_P_TRANSF_CS"/>
</dbReference>
<evidence type="ECO:0000256" key="10">
    <source>
        <dbReference type="RuleBase" id="RU003750"/>
    </source>
</evidence>
<gene>
    <name evidence="11" type="ORF">TL16_g11864</name>
</gene>
<keyword evidence="9" id="KW-1208">Phospholipid metabolism</keyword>
<keyword evidence="6" id="KW-0443">Lipid metabolism</keyword>